<protein>
    <submittedName>
        <fullName evidence="1">Putative outer membrane protein</fullName>
    </submittedName>
</protein>
<dbReference type="AlphaFoldDB" id="L8JUD4"/>
<organism evidence="1 2">
    <name type="scientific">Fulvivirga imtechensis AK7</name>
    <dbReference type="NCBI Taxonomy" id="1237149"/>
    <lineage>
        <taxon>Bacteria</taxon>
        <taxon>Pseudomonadati</taxon>
        <taxon>Bacteroidota</taxon>
        <taxon>Cytophagia</taxon>
        <taxon>Cytophagales</taxon>
        <taxon>Fulvivirgaceae</taxon>
        <taxon>Fulvivirga</taxon>
    </lineage>
</organism>
<keyword evidence="2" id="KW-1185">Reference proteome</keyword>
<sequence>MGTVSNKIGEFDFHIPAEHKNGRMVISMLGYESMEALIQNLMGRDTLIFRLNKAVKVLDEVIIKDSLSGGDIVSIAISRIEQNYPMTPFMLDGFYRDIKKVGGIYSSLLEAAVKIYDEDYKEPRNKIRLRERVALIEVRKSLGYNNKFAQYFDQKNLLEELLLHNTVRYRQFSDEALFFDSFKRQKTSFYNGRRVHVVALRSDDYFLKMYIGVNNYAIIRLEYERVYPADWVVKKKNSIFSRYVSDKKVIDFKEFQGKMYLNYMNLTSKINWYNEKSGDLKFETELYQELLINKVYTEPDERIASSRKMRRYGLQYQDQRYNKEFWDNYNVIKETPLDQEIVRDLEKSGGLDEQFDY</sequence>
<proteinExistence type="predicted"/>
<dbReference type="Proteomes" id="UP000011135">
    <property type="component" value="Unassembled WGS sequence"/>
</dbReference>
<dbReference type="eggNOG" id="COG0308">
    <property type="taxonomic scope" value="Bacteria"/>
</dbReference>
<reference evidence="1 2" key="1">
    <citation type="submission" date="2012-12" db="EMBL/GenBank/DDBJ databases">
        <title>Genome assembly of Fulvivirga imtechensis AK7.</title>
        <authorList>
            <person name="Nupur N."/>
            <person name="Khatri I."/>
            <person name="Kumar R."/>
            <person name="Subramanian S."/>
            <person name="Pinnaka A."/>
        </authorList>
    </citation>
    <scope>NUCLEOTIDE SEQUENCE [LARGE SCALE GENOMIC DNA]</scope>
    <source>
        <strain evidence="1 2">AK7</strain>
    </source>
</reference>
<dbReference type="STRING" id="1237149.C900_01000"/>
<name>L8JUD4_9BACT</name>
<evidence type="ECO:0000313" key="2">
    <source>
        <dbReference type="Proteomes" id="UP000011135"/>
    </source>
</evidence>
<comment type="caution">
    <text evidence="1">The sequence shown here is derived from an EMBL/GenBank/DDBJ whole genome shotgun (WGS) entry which is preliminary data.</text>
</comment>
<gene>
    <name evidence="1" type="ORF">C900_01000</name>
</gene>
<evidence type="ECO:0000313" key="1">
    <source>
        <dbReference type="EMBL" id="ELR72621.1"/>
    </source>
</evidence>
<accession>L8JUD4</accession>
<dbReference type="EMBL" id="AMZN01000015">
    <property type="protein sequence ID" value="ELR72621.1"/>
    <property type="molecule type" value="Genomic_DNA"/>
</dbReference>